<evidence type="ECO:0000313" key="1">
    <source>
        <dbReference type="EMBL" id="KAJ3665852.1"/>
    </source>
</evidence>
<name>A0AA38IYC9_9CUCU</name>
<gene>
    <name evidence="1" type="ORF">Zmor_001319</name>
</gene>
<protein>
    <submittedName>
        <fullName evidence="1">Uncharacterized protein</fullName>
    </submittedName>
</protein>
<proteinExistence type="predicted"/>
<dbReference type="AlphaFoldDB" id="A0AA38IYC9"/>
<evidence type="ECO:0000313" key="2">
    <source>
        <dbReference type="Proteomes" id="UP001168821"/>
    </source>
</evidence>
<comment type="caution">
    <text evidence="1">The sequence shown here is derived from an EMBL/GenBank/DDBJ whole genome shotgun (WGS) entry which is preliminary data.</text>
</comment>
<sequence>MKSLRLNALALPGSKVFPEERKDVLFTTPSSPTPIQSNTGLCLPRGYFVQVVLYDERYLQMTPIMGIAAVKFPTTSKVHQASNCQSRLLATLTFPGPYLFQYVNR</sequence>
<dbReference type="EMBL" id="JALNTZ010000001">
    <property type="protein sequence ID" value="KAJ3665852.1"/>
    <property type="molecule type" value="Genomic_DNA"/>
</dbReference>
<dbReference type="Proteomes" id="UP001168821">
    <property type="component" value="Unassembled WGS sequence"/>
</dbReference>
<accession>A0AA38IYC9</accession>
<reference evidence="1" key="1">
    <citation type="journal article" date="2023" name="G3 (Bethesda)">
        <title>Whole genome assemblies of Zophobas morio and Tenebrio molitor.</title>
        <authorList>
            <person name="Kaur S."/>
            <person name="Stinson S.A."/>
            <person name="diCenzo G.C."/>
        </authorList>
    </citation>
    <scope>NUCLEOTIDE SEQUENCE</scope>
    <source>
        <strain evidence="1">QUZm001</strain>
    </source>
</reference>
<organism evidence="1 2">
    <name type="scientific">Zophobas morio</name>
    <dbReference type="NCBI Taxonomy" id="2755281"/>
    <lineage>
        <taxon>Eukaryota</taxon>
        <taxon>Metazoa</taxon>
        <taxon>Ecdysozoa</taxon>
        <taxon>Arthropoda</taxon>
        <taxon>Hexapoda</taxon>
        <taxon>Insecta</taxon>
        <taxon>Pterygota</taxon>
        <taxon>Neoptera</taxon>
        <taxon>Endopterygota</taxon>
        <taxon>Coleoptera</taxon>
        <taxon>Polyphaga</taxon>
        <taxon>Cucujiformia</taxon>
        <taxon>Tenebrionidae</taxon>
        <taxon>Zophobas</taxon>
    </lineage>
</organism>
<keyword evidence="2" id="KW-1185">Reference proteome</keyword>